<organism evidence="5">
    <name type="scientific">Echinostoma caproni</name>
    <dbReference type="NCBI Taxonomy" id="27848"/>
    <lineage>
        <taxon>Eukaryota</taxon>
        <taxon>Metazoa</taxon>
        <taxon>Spiralia</taxon>
        <taxon>Lophotrochozoa</taxon>
        <taxon>Platyhelminthes</taxon>
        <taxon>Trematoda</taxon>
        <taxon>Digenea</taxon>
        <taxon>Plagiorchiida</taxon>
        <taxon>Echinostomata</taxon>
        <taxon>Echinostomatoidea</taxon>
        <taxon>Echinostomatidae</taxon>
        <taxon>Echinostoma</taxon>
    </lineage>
</organism>
<protein>
    <submittedName>
        <fullName evidence="5">DUF5738 domain-containing protein</fullName>
    </submittedName>
</protein>
<sequence>MTPVRDLSYSVVPASNQLISHVTFHPLSLSRAPTPTLLGSNNQCGSALATEIDSYRRRIQTLLHFFDCIAQHWWDHLYPYKRDLIKRPSRSADEIRSYRTRLVARLNKFTMRTVAPAAAAIAMMEAQASVKVLPPNLLSPLSMDMMTMDVPITGDNGAALLNKACNLARRIGDIEKLKQRLILAALTWITSDGRDFNLRTQRIALLARHAEPCLIEHFPGVRALLTHYYRPRVLVQKSTGSGAVYATAKTNTTPRTEPITAARLTTTNEQIAAAIQQGCPRIRSTNQLRTIDSEDRSEELRSPLGNITRHSVLEHLSHTDDLFGSLSNSMHFPHDILTLTESSPIPMLPSIVLNPLSIDTSQLDWLSYEINQRDFNLHILNKEEPEDESNRFTRSPVSTPINRVKPVEDSVHSSVTSITKSNRSRVSGPEIMISTREIMNLSPSATRYRTTVGTPIAVGNWKIHGWSGSSHDSEFSGLDISLTSFVEQKPEETHRAEDTTTIGGALASLRSSDELSDSGRTQTPLTAHGEGAVTPSLASKHEHIETSIKESPPGTKGPQLAARNLTGKGEEPLNQIPTERKSTVHPTNQLMNAKKLRANVHWRVSSKQCTTVNQMRVINSKISTTNTPLTAKDTKFPNANNPLVPPPVVNGSHRNQMPSRTQLPNMRDRKYSR</sequence>
<reference evidence="3 4" key="2">
    <citation type="submission" date="2018-11" db="EMBL/GenBank/DDBJ databases">
        <authorList>
            <consortium name="Pathogen Informatics"/>
        </authorList>
    </citation>
    <scope>NUCLEOTIDE SEQUENCE [LARGE SCALE GENOMIC DNA]</scope>
    <source>
        <strain evidence="3 4">Egypt</strain>
    </source>
</reference>
<feature type="domain" description="DUF5738" evidence="2">
    <location>
        <begin position="39"/>
        <end position="275"/>
    </location>
</feature>
<feature type="compositionally biased region" description="Polar residues" evidence="1">
    <location>
        <begin position="652"/>
        <end position="664"/>
    </location>
</feature>
<dbReference type="Proteomes" id="UP000272942">
    <property type="component" value="Unassembled WGS sequence"/>
</dbReference>
<evidence type="ECO:0000313" key="3">
    <source>
        <dbReference type="EMBL" id="VDP91267.1"/>
    </source>
</evidence>
<evidence type="ECO:0000256" key="1">
    <source>
        <dbReference type="SAM" id="MobiDB-lite"/>
    </source>
</evidence>
<feature type="region of interest" description="Disordered" evidence="1">
    <location>
        <begin position="509"/>
        <end position="562"/>
    </location>
</feature>
<evidence type="ECO:0000259" key="2">
    <source>
        <dbReference type="Pfam" id="PF19009"/>
    </source>
</evidence>
<dbReference type="EMBL" id="UZAN01056457">
    <property type="protein sequence ID" value="VDP91267.1"/>
    <property type="molecule type" value="Genomic_DNA"/>
</dbReference>
<evidence type="ECO:0000313" key="4">
    <source>
        <dbReference type="Proteomes" id="UP000272942"/>
    </source>
</evidence>
<proteinExistence type="predicted"/>
<reference evidence="5" key="1">
    <citation type="submission" date="2016-06" db="UniProtKB">
        <authorList>
            <consortium name="WormBaseParasite"/>
        </authorList>
    </citation>
    <scope>IDENTIFICATION</scope>
</reference>
<gene>
    <name evidence="3" type="ORF">ECPE_LOCUS13995</name>
</gene>
<accession>A0A183B460</accession>
<dbReference type="WBParaSite" id="ECPE_0001403501-mRNA-1">
    <property type="protein sequence ID" value="ECPE_0001403501-mRNA-1"/>
    <property type="gene ID" value="ECPE_0001403501"/>
</dbReference>
<evidence type="ECO:0000313" key="5">
    <source>
        <dbReference type="WBParaSite" id="ECPE_0001403501-mRNA-1"/>
    </source>
</evidence>
<dbReference type="Pfam" id="PF19009">
    <property type="entry name" value="DUF5738"/>
    <property type="match status" value="1"/>
</dbReference>
<dbReference type="OrthoDB" id="6240115at2759"/>
<name>A0A183B460_9TREM</name>
<keyword evidence="4" id="KW-1185">Reference proteome</keyword>
<feature type="region of interest" description="Disordered" evidence="1">
    <location>
        <begin position="628"/>
        <end position="673"/>
    </location>
</feature>
<dbReference type="InterPro" id="IPR043799">
    <property type="entry name" value="DUF5738"/>
</dbReference>
<dbReference type="AlphaFoldDB" id="A0A183B460"/>
<feature type="compositionally biased region" description="Basic and acidic residues" evidence="1">
    <location>
        <begin position="539"/>
        <end position="548"/>
    </location>
</feature>